<dbReference type="Gene3D" id="1.20.144.10">
    <property type="entry name" value="Phosphatidic acid phosphatase type 2/haloperoxidase"/>
    <property type="match status" value="1"/>
</dbReference>
<evidence type="ECO:0000313" key="3">
    <source>
        <dbReference type="Proteomes" id="UP001446205"/>
    </source>
</evidence>
<dbReference type="InterPro" id="IPR036938">
    <property type="entry name" value="PAP2/HPO_sf"/>
</dbReference>
<sequence length="221" mass="24117">MPRGSIVASRPWWDTTLGKTGIALGVTALSTLGDRELDRWASEHPDNDIRRVLGDTKDILPIYAIGFAAATSFQSPWANEKLAHASSVALAATALTYVETVAIKQLVGRVRPSDTNDPYEFEPFGSRYDVLLNGPSFPSGHTSLSWAVITPYAKAYDAPWLYAIPVISGAGRVMDDAHWLSDVVGGAFLGYYTADFLYRHFPKGDVGMVFTGKGLMILKQF</sequence>
<accession>A0ABU9D614</accession>
<dbReference type="InterPro" id="IPR000326">
    <property type="entry name" value="PAP2/HPO"/>
</dbReference>
<reference evidence="2 3" key="1">
    <citation type="submission" date="2024-04" db="EMBL/GenBank/DDBJ databases">
        <authorList>
            <person name="Abashina T."/>
            <person name="Shaikin A."/>
        </authorList>
    </citation>
    <scope>NUCLEOTIDE SEQUENCE [LARGE SCALE GENOMIC DNA]</scope>
    <source>
        <strain evidence="2 3">AAFK</strain>
    </source>
</reference>
<proteinExistence type="predicted"/>
<organism evidence="2 3">
    <name type="scientific">Thermithiobacillus plumbiphilus</name>
    <dbReference type="NCBI Taxonomy" id="1729899"/>
    <lineage>
        <taxon>Bacteria</taxon>
        <taxon>Pseudomonadati</taxon>
        <taxon>Pseudomonadota</taxon>
        <taxon>Acidithiobacillia</taxon>
        <taxon>Acidithiobacillales</taxon>
        <taxon>Thermithiobacillaceae</taxon>
        <taxon>Thermithiobacillus</taxon>
    </lineage>
</organism>
<gene>
    <name evidence="2" type="ORF">WOB96_04405</name>
</gene>
<comment type="caution">
    <text evidence="2">The sequence shown here is derived from an EMBL/GenBank/DDBJ whole genome shotgun (WGS) entry which is preliminary data.</text>
</comment>
<evidence type="ECO:0000313" key="2">
    <source>
        <dbReference type="EMBL" id="MEK8089001.1"/>
    </source>
</evidence>
<feature type="domain" description="Phosphatidic acid phosphatase type 2/haloperoxidase" evidence="1">
    <location>
        <begin position="85"/>
        <end position="198"/>
    </location>
</feature>
<dbReference type="Pfam" id="PF01569">
    <property type="entry name" value="PAP2"/>
    <property type="match status" value="1"/>
</dbReference>
<dbReference type="EMBL" id="JBBPCO010000003">
    <property type="protein sequence ID" value="MEK8089001.1"/>
    <property type="molecule type" value="Genomic_DNA"/>
</dbReference>
<protein>
    <submittedName>
        <fullName evidence="2">Phosphatase PAP2 family protein</fullName>
    </submittedName>
</protein>
<dbReference type="RefSeq" id="WP_341370067.1">
    <property type="nucleotide sequence ID" value="NZ_JBBPCO010000003.1"/>
</dbReference>
<dbReference type="SMART" id="SM00014">
    <property type="entry name" value="acidPPc"/>
    <property type="match status" value="1"/>
</dbReference>
<name>A0ABU9D614_9PROT</name>
<dbReference type="Proteomes" id="UP001446205">
    <property type="component" value="Unassembled WGS sequence"/>
</dbReference>
<evidence type="ECO:0000259" key="1">
    <source>
        <dbReference type="SMART" id="SM00014"/>
    </source>
</evidence>
<dbReference type="SUPFAM" id="SSF48317">
    <property type="entry name" value="Acid phosphatase/Vanadium-dependent haloperoxidase"/>
    <property type="match status" value="1"/>
</dbReference>
<keyword evidence="3" id="KW-1185">Reference proteome</keyword>